<dbReference type="GO" id="GO:0009897">
    <property type="term" value="C:external side of plasma membrane"/>
    <property type="evidence" value="ECO:0007669"/>
    <property type="project" value="TreeGrafter"/>
</dbReference>
<evidence type="ECO:0000256" key="2">
    <source>
        <dbReference type="ARBA" id="ARBA00022729"/>
    </source>
</evidence>
<dbReference type="PROSITE" id="PS50835">
    <property type="entry name" value="IG_LIKE"/>
    <property type="match status" value="1"/>
</dbReference>
<proteinExistence type="predicted"/>
<gene>
    <name evidence="8" type="ORF">PECUL_23A038410</name>
</gene>
<dbReference type="InterPro" id="IPR011161">
    <property type="entry name" value="MHC_I-like_Ag-recog"/>
</dbReference>
<dbReference type="Gene3D" id="2.60.40.10">
    <property type="entry name" value="Immunoglobulins"/>
    <property type="match status" value="1"/>
</dbReference>
<dbReference type="SUPFAM" id="SSF54452">
    <property type="entry name" value="MHC antigen-recognition domain"/>
    <property type="match status" value="1"/>
</dbReference>
<evidence type="ECO:0000313" key="8">
    <source>
        <dbReference type="EMBL" id="CAH2314422.1"/>
    </source>
</evidence>
<dbReference type="PROSITE" id="PS00290">
    <property type="entry name" value="IG_MHC"/>
    <property type="match status" value="1"/>
</dbReference>
<keyword evidence="6" id="KW-1133">Transmembrane helix</keyword>
<dbReference type="SUPFAM" id="SSF48726">
    <property type="entry name" value="Immunoglobulin"/>
    <property type="match status" value="1"/>
</dbReference>
<evidence type="ECO:0000256" key="3">
    <source>
        <dbReference type="ARBA" id="ARBA00023136"/>
    </source>
</evidence>
<dbReference type="SMART" id="SM00407">
    <property type="entry name" value="IGc1"/>
    <property type="match status" value="1"/>
</dbReference>
<dbReference type="InterPro" id="IPR036179">
    <property type="entry name" value="Ig-like_dom_sf"/>
</dbReference>
<dbReference type="InterPro" id="IPR003006">
    <property type="entry name" value="Ig/MHC_CS"/>
</dbReference>
<dbReference type="InterPro" id="IPR011162">
    <property type="entry name" value="MHC_I/II-like_Ag-recog"/>
</dbReference>
<evidence type="ECO:0000256" key="1">
    <source>
        <dbReference type="ARBA" id="ARBA00004370"/>
    </source>
</evidence>
<keyword evidence="2" id="KW-0732">Signal</keyword>
<dbReference type="PANTHER" id="PTHR16675:SF235">
    <property type="entry name" value="SHKT DOMAIN-CONTAINING PROTEIN"/>
    <property type="match status" value="1"/>
</dbReference>
<dbReference type="Pfam" id="PF00129">
    <property type="entry name" value="MHC_I"/>
    <property type="match status" value="1"/>
</dbReference>
<keyword evidence="5" id="KW-0325">Glycoprotein</keyword>
<reference evidence="8" key="1">
    <citation type="submission" date="2022-03" db="EMBL/GenBank/DDBJ databases">
        <authorList>
            <person name="Alioto T."/>
            <person name="Alioto T."/>
            <person name="Gomez Garrido J."/>
        </authorList>
    </citation>
    <scope>NUCLEOTIDE SEQUENCE</scope>
</reference>
<feature type="domain" description="Ig-like" evidence="7">
    <location>
        <begin position="256"/>
        <end position="340"/>
    </location>
</feature>
<evidence type="ECO:0000256" key="4">
    <source>
        <dbReference type="ARBA" id="ARBA00023157"/>
    </source>
</evidence>
<dbReference type="FunFam" id="2.60.40.10:FF:000204">
    <property type="entry name" value="Major histocompatibility complex, class I-related protein"/>
    <property type="match status" value="1"/>
</dbReference>
<dbReference type="AlphaFoldDB" id="A0AAD1WI51"/>
<dbReference type="GO" id="GO:0005615">
    <property type="term" value="C:extracellular space"/>
    <property type="evidence" value="ECO:0007669"/>
    <property type="project" value="TreeGrafter"/>
</dbReference>
<organism evidence="8 9">
    <name type="scientific">Pelobates cultripes</name>
    <name type="common">Western spadefoot toad</name>
    <dbReference type="NCBI Taxonomy" id="61616"/>
    <lineage>
        <taxon>Eukaryota</taxon>
        <taxon>Metazoa</taxon>
        <taxon>Chordata</taxon>
        <taxon>Craniata</taxon>
        <taxon>Vertebrata</taxon>
        <taxon>Euteleostomi</taxon>
        <taxon>Amphibia</taxon>
        <taxon>Batrachia</taxon>
        <taxon>Anura</taxon>
        <taxon>Pelobatoidea</taxon>
        <taxon>Pelobatidae</taxon>
        <taxon>Pelobates</taxon>
    </lineage>
</organism>
<comment type="subcellular location">
    <subcellularLocation>
        <location evidence="1">Membrane</location>
    </subcellularLocation>
</comment>
<dbReference type="InterPro" id="IPR003597">
    <property type="entry name" value="Ig_C1-set"/>
</dbReference>
<dbReference type="Gene3D" id="3.30.500.10">
    <property type="entry name" value="MHC class I-like antigen recognition-like"/>
    <property type="match status" value="1"/>
</dbReference>
<evidence type="ECO:0000259" key="7">
    <source>
        <dbReference type="PROSITE" id="PS50835"/>
    </source>
</evidence>
<dbReference type="Pfam" id="PF07654">
    <property type="entry name" value="C1-set"/>
    <property type="match status" value="1"/>
</dbReference>
<keyword evidence="3 6" id="KW-0472">Membrane</keyword>
<dbReference type="InterPro" id="IPR013783">
    <property type="entry name" value="Ig-like_fold"/>
</dbReference>
<dbReference type="InterPro" id="IPR037055">
    <property type="entry name" value="MHC_I-like_Ag-recog_sf"/>
</dbReference>
<dbReference type="GO" id="GO:0006955">
    <property type="term" value="P:immune response"/>
    <property type="evidence" value="ECO:0007669"/>
    <property type="project" value="TreeGrafter"/>
</dbReference>
<dbReference type="InterPro" id="IPR050208">
    <property type="entry name" value="MHC_class-I_related"/>
</dbReference>
<feature type="transmembrane region" description="Helical" evidence="6">
    <location>
        <begin position="349"/>
        <end position="373"/>
    </location>
</feature>
<protein>
    <submittedName>
        <fullName evidence="8">Hereditary hemochromatosis isoform X3</fullName>
    </submittedName>
</protein>
<accession>A0AAD1WI51</accession>
<keyword evidence="9" id="KW-1185">Reference proteome</keyword>
<keyword evidence="4" id="KW-1015">Disulfide bond</keyword>
<evidence type="ECO:0000256" key="6">
    <source>
        <dbReference type="SAM" id="Phobius"/>
    </source>
</evidence>
<dbReference type="PANTHER" id="PTHR16675">
    <property type="entry name" value="MHC CLASS I-RELATED"/>
    <property type="match status" value="1"/>
</dbReference>
<name>A0AAD1WI51_PELCU</name>
<dbReference type="InterPro" id="IPR007110">
    <property type="entry name" value="Ig-like_dom"/>
</dbReference>
<evidence type="ECO:0000256" key="5">
    <source>
        <dbReference type="ARBA" id="ARBA00023180"/>
    </source>
</evidence>
<sequence length="398" mass="44635">MSKPRNWPDSDGDAIFVCVQQKTHGVPKVNDKFVCKRSLDSYQQVFQVYEASHAQIYGCVPSLVTVGSRAPRSRKLPCLSTPLESEENFGSPGQRVSAHPRVLKNSLPKVHFLRVIRNKFELRSNGTTTTDDDNQVFRKRLSITNLTKGTSRSKVFHHYERSLAVGGHSLQYYYTGVSVPGYGLPEFSSVGYVDGIQTVNYRSDTGQYRPVAQWMAKNEGPEYWERLTQVLKGHQATFKVDMKTLMQRYNQTGVPPEVKVSDQKADGATKLLCQVYGFYPRDVDVNWKRDDIEVHSDEAKQVLPNTDGTYQITVSAEVPPEDTGKYTCHVEHTSLDKTLIVKWEPKSNLIMWIVIGVAILAVIGIAAAGYVMWKKRSEKKYIAANASDKDASSASSNA</sequence>
<dbReference type="EMBL" id="OW240920">
    <property type="protein sequence ID" value="CAH2314422.1"/>
    <property type="molecule type" value="Genomic_DNA"/>
</dbReference>
<dbReference type="Proteomes" id="UP001295444">
    <property type="component" value="Chromosome 09"/>
</dbReference>
<evidence type="ECO:0000313" key="9">
    <source>
        <dbReference type="Proteomes" id="UP001295444"/>
    </source>
</evidence>
<keyword evidence="6" id="KW-0812">Transmembrane</keyword>